<organism evidence="3">
    <name type="scientific">hydrothermal vent metagenome</name>
    <dbReference type="NCBI Taxonomy" id="652676"/>
    <lineage>
        <taxon>unclassified sequences</taxon>
        <taxon>metagenomes</taxon>
        <taxon>ecological metagenomes</taxon>
    </lineage>
</organism>
<evidence type="ECO:0000259" key="2">
    <source>
        <dbReference type="Pfam" id="PF07085"/>
    </source>
</evidence>
<sequence>MAVIQIVGNQSGVGKTSVAAALLVTASKAGNQAAYYKPFSDGRTADSDVAFMSGLLESIGGPAVPAPRNKSDSGELSTAQSEVSRLESEGGIVIIEGPDASTPYGIPSKVILVHRGPQEAVAESVSSAGSDLAAVVVNAVPIHRRDEVARGLAGQSVPVAVIPESRGMLTVTVGQLAEHLGGEWVLEPVNADAPIERFMIGGNIMDEGPTYFGRYANQAVITRVERPDIQMASMCDKTCCLVLTGPGNPSDYIKSEALKRDVPLIQVRTNTLDTADALAGLLDKADARTAAKADHFAGLLETYLGAEGLEQLLS</sequence>
<dbReference type="PANTHER" id="PTHR43356:SF3">
    <property type="entry name" value="PHOSPHATE ACETYLTRANSFERASE"/>
    <property type="match status" value="1"/>
</dbReference>
<proteinExistence type="predicted"/>
<dbReference type="InterPro" id="IPR010766">
    <property type="entry name" value="DRTGG"/>
</dbReference>
<feature type="region of interest" description="Disordered" evidence="1">
    <location>
        <begin position="62"/>
        <end position="82"/>
    </location>
</feature>
<gene>
    <name evidence="3" type="ORF">MGWOODY_Clf1294</name>
</gene>
<dbReference type="InterPro" id="IPR028979">
    <property type="entry name" value="Ser_kin/Pase_Hpr-like_N_sf"/>
</dbReference>
<dbReference type="AlphaFoldDB" id="A0A160V9P2"/>
<evidence type="ECO:0000256" key="1">
    <source>
        <dbReference type="SAM" id="MobiDB-lite"/>
    </source>
</evidence>
<dbReference type="InterPro" id="IPR050500">
    <property type="entry name" value="Phos_Acetyltrans/Butyryltrans"/>
</dbReference>
<protein>
    <submittedName>
        <fullName evidence="3">BioD-like N-terminal domain of phosphotransacetylase</fullName>
    </submittedName>
</protein>
<reference evidence="3" key="1">
    <citation type="submission" date="2015-10" db="EMBL/GenBank/DDBJ databases">
        <authorList>
            <person name="Gilbert D.G."/>
        </authorList>
    </citation>
    <scope>NUCLEOTIDE SEQUENCE</scope>
</reference>
<name>A0A160V9P2_9ZZZZ</name>
<dbReference type="Pfam" id="PF13500">
    <property type="entry name" value="AAA_26"/>
    <property type="match status" value="1"/>
</dbReference>
<accession>A0A160V9P2</accession>
<dbReference type="InterPro" id="IPR027417">
    <property type="entry name" value="P-loop_NTPase"/>
</dbReference>
<dbReference type="Gene3D" id="3.40.1390.20">
    <property type="entry name" value="HprK N-terminal domain-like"/>
    <property type="match status" value="1"/>
</dbReference>
<dbReference type="SUPFAM" id="SSF52540">
    <property type="entry name" value="P-loop containing nucleoside triphosphate hydrolases"/>
    <property type="match status" value="1"/>
</dbReference>
<evidence type="ECO:0000313" key="3">
    <source>
        <dbReference type="EMBL" id="CUV02608.1"/>
    </source>
</evidence>
<dbReference type="EMBL" id="FAXA01000278">
    <property type="protein sequence ID" value="CUV02608.1"/>
    <property type="molecule type" value="Genomic_DNA"/>
</dbReference>
<dbReference type="Gene3D" id="3.40.50.300">
    <property type="entry name" value="P-loop containing nucleotide triphosphate hydrolases"/>
    <property type="match status" value="1"/>
</dbReference>
<dbReference type="PANTHER" id="PTHR43356">
    <property type="entry name" value="PHOSPHATE ACETYLTRANSFERASE"/>
    <property type="match status" value="1"/>
</dbReference>
<dbReference type="SUPFAM" id="SSF75138">
    <property type="entry name" value="HprK N-terminal domain-like"/>
    <property type="match status" value="1"/>
</dbReference>
<feature type="domain" description="DRTGG" evidence="2">
    <location>
        <begin position="175"/>
        <end position="278"/>
    </location>
</feature>
<dbReference type="Pfam" id="PF07085">
    <property type="entry name" value="DRTGG"/>
    <property type="match status" value="1"/>
</dbReference>